<proteinExistence type="predicted"/>
<dbReference type="SMART" id="SM00257">
    <property type="entry name" value="LysM"/>
    <property type="match status" value="1"/>
</dbReference>
<dbReference type="RefSeq" id="WP_090655230.1">
    <property type="nucleotide sequence ID" value="NZ_FOXQ01000001.1"/>
</dbReference>
<name>A0A1I5SFQ0_9BACT</name>
<dbReference type="PROSITE" id="PS51782">
    <property type="entry name" value="LYSM"/>
    <property type="match status" value="1"/>
</dbReference>
<evidence type="ECO:0000259" key="1">
    <source>
        <dbReference type="PROSITE" id="PS51782"/>
    </source>
</evidence>
<dbReference type="PANTHER" id="PTHR34700">
    <property type="entry name" value="POTASSIUM BINDING PROTEIN KBP"/>
    <property type="match status" value="1"/>
</dbReference>
<reference evidence="2 3" key="1">
    <citation type="submission" date="2016-10" db="EMBL/GenBank/DDBJ databases">
        <authorList>
            <person name="de Groot N.N."/>
        </authorList>
    </citation>
    <scope>NUCLEOTIDE SEQUENCE [LARGE SCALE GENOMIC DNA]</scope>
    <source>
        <strain evidence="2 3">DSM 28286</strain>
    </source>
</reference>
<dbReference type="InterPro" id="IPR036779">
    <property type="entry name" value="LysM_dom_sf"/>
</dbReference>
<dbReference type="InterPro" id="IPR052196">
    <property type="entry name" value="Bact_Kbp"/>
</dbReference>
<dbReference type="InterPro" id="IPR018392">
    <property type="entry name" value="LysM"/>
</dbReference>
<organism evidence="2 3">
    <name type="scientific">Parafilimonas terrae</name>
    <dbReference type="NCBI Taxonomy" id="1465490"/>
    <lineage>
        <taxon>Bacteria</taxon>
        <taxon>Pseudomonadati</taxon>
        <taxon>Bacteroidota</taxon>
        <taxon>Chitinophagia</taxon>
        <taxon>Chitinophagales</taxon>
        <taxon>Chitinophagaceae</taxon>
        <taxon>Parafilimonas</taxon>
    </lineage>
</organism>
<dbReference type="Gene3D" id="3.10.350.10">
    <property type="entry name" value="LysM domain"/>
    <property type="match status" value="1"/>
</dbReference>
<accession>A0A1I5SFQ0</accession>
<dbReference type="Pfam" id="PF01476">
    <property type="entry name" value="LysM"/>
    <property type="match status" value="1"/>
</dbReference>
<dbReference type="EMBL" id="FOXQ01000001">
    <property type="protein sequence ID" value="SFP69594.1"/>
    <property type="molecule type" value="Genomic_DNA"/>
</dbReference>
<dbReference type="PANTHER" id="PTHR34700:SF4">
    <property type="entry name" value="PHAGE-LIKE ELEMENT PBSX PROTEIN XKDP"/>
    <property type="match status" value="1"/>
</dbReference>
<dbReference type="CDD" id="cd00118">
    <property type="entry name" value="LysM"/>
    <property type="match status" value="1"/>
</dbReference>
<evidence type="ECO:0000313" key="3">
    <source>
        <dbReference type="Proteomes" id="UP000199031"/>
    </source>
</evidence>
<dbReference type="AlphaFoldDB" id="A0A1I5SFQ0"/>
<evidence type="ECO:0000313" key="2">
    <source>
        <dbReference type="EMBL" id="SFP69594.1"/>
    </source>
</evidence>
<dbReference type="SUPFAM" id="SSF54106">
    <property type="entry name" value="LysM domain"/>
    <property type="match status" value="1"/>
</dbReference>
<protein>
    <submittedName>
        <fullName evidence="2">LysM domain-containing protein</fullName>
    </submittedName>
</protein>
<dbReference type="Proteomes" id="UP000199031">
    <property type="component" value="Unassembled WGS sequence"/>
</dbReference>
<gene>
    <name evidence="2" type="ORF">SAMN05444277_101745</name>
</gene>
<dbReference type="OrthoDB" id="370541at2"/>
<sequence>MALQDKYNELVTAAQTAGVTGLQVREQDNVLYIDGQAPSEDVKKQLWDIYNKIDPDYRAGDLVLNITTAEGATEEYEVKAGDNLSKIGKQFGVSWQKIYEANKDVISNPDLIQPGWKLKIPR</sequence>
<feature type="domain" description="LysM" evidence="1">
    <location>
        <begin position="74"/>
        <end position="120"/>
    </location>
</feature>
<dbReference type="STRING" id="1465490.SAMN05444277_101745"/>
<keyword evidence="3" id="KW-1185">Reference proteome</keyword>